<name>A0A7J7JKL7_BUGNE</name>
<dbReference type="PROSITE" id="PS50305">
    <property type="entry name" value="SIRTUIN"/>
    <property type="match status" value="1"/>
</dbReference>
<dbReference type="GO" id="GO:0005759">
    <property type="term" value="C:mitochondrial matrix"/>
    <property type="evidence" value="ECO:0007669"/>
    <property type="project" value="TreeGrafter"/>
</dbReference>
<dbReference type="GO" id="GO:0070403">
    <property type="term" value="F:NAD+ binding"/>
    <property type="evidence" value="ECO:0007669"/>
    <property type="project" value="InterPro"/>
</dbReference>
<feature type="binding site" evidence="3">
    <location>
        <position position="168"/>
    </location>
    <ligand>
        <name>Zn(2+)</name>
        <dbReference type="ChEBI" id="CHEBI:29105"/>
    </ligand>
</feature>
<dbReference type="InterPro" id="IPR050134">
    <property type="entry name" value="NAD-dep_sirtuin_deacylases"/>
</dbReference>
<organism evidence="5 6">
    <name type="scientific">Bugula neritina</name>
    <name type="common">Brown bryozoan</name>
    <name type="synonym">Sertularia neritina</name>
    <dbReference type="NCBI Taxonomy" id="10212"/>
    <lineage>
        <taxon>Eukaryota</taxon>
        <taxon>Metazoa</taxon>
        <taxon>Spiralia</taxon>
        <taxon>Lophotrochozoa</taxon>
        <taxon>Bryozoa</taxon>
        <taxon>Gymnolaemata</taxon>
        <taxon>Cheilostomatida</taxon>
        <taxon>Flustrina</taxon>
        <taxon>Buguloidea</taxon>
        <taxon>Bugulidae</taxon>
        <taxon>Bugula</taxon>
    </lineage>
</organism>
<reference evidence="5" key="1">
    <citation type="submission" date="2020-06" db="EMBL/GenBank/DDBJ databases">
        <title>Draft genome of Bugula neritina, a colonial animal packing powerful symbionts and potential medicines.</title>
        <authorList>
            <person name="Rayko M."/>
        </authorList>
    </citation>
    <scope>NUCLEOTIDE SEQUENCE [LARGE SCALE GENOMIC DNA]</scope>
    <source>
        <strain evidence="5">Kwan_BN1</strain>
    </source>
</reference>
<dbReference type="AlphaFoldDB" id="A0A7J7JKL7"/>
<protein>
    <submittedName>
        <fullName evidence="5">SIRT4</fullName>
    </submittedName>
</protein>
<evidence type="ECO:0000256" key="3">
    <source>
        <dbReference type="PROSITE-ProRule" id="PRU00236"/>
    </source>
</evidence>
<evidence type="ECO:0000259" key="4">
    <source>
        <dbReference type="PROSITE" id="PS50305"/>
    </source>
</evidence>
<evidence type="ECO:0000256" key="1">
    <source>
        <dbReference type="ARBA" id="ARBA00022679"/>
    </source>
</evidence>
<dbReference type="OrthoDB" id="424302at2759"/>
<dbReference type="Gene3D" id="3.40.50.1220">
    <property type="entry name" value="TPP-binding domain"/>
    <property type="match status" value="1"/>
</dbReference>
<dbReference type="PANTHER" id="PTHR11085">
    <property type="entry name" value="NAD-DEPENDENT PROTEIN DEACYLASE SIRTUIN-5, MITOCHONDRIAL-RELATED"/>
    <property type="match status" value="1"/>
</dbReference>
<comment type="caution">
    <text evidence="5">The sequence shown here is derived from an EMBL/GenBank/DDBJ whole genome shotgun (WGS) entry which is preliminary data.</text>
</comment>
<dbReference type="Pfam" id="PF02146">
    <property type="entry name" value="SIR2"/>
    <property type="match status" value="1"/>
</dbReference>
<feature type="active site" description="Proton acceptor" evidence="3">
    <location>
        <position position="157"/>
    </location>
</feature>
<dbReference type="InterPro" id="IPR026591">
    <property type="entry name" value="Sirtuin_cat_small_dom_sf"/>
</dbReference>
<keyword evidence="2" id="KW-0520">NAD</keyword>
<keyword evidence="6" id="KW-1185">Reference proteome</keyword>
<feature type="binding site" evidence="3">
    <location>
        <position position="165"/>
    </location>
    <ligand>
        <name>Zn(2+)</name>
        <dbReference type="ChEBI" id="CHEBI:29105"/>
    </ligand>
</feature>
<feature type="domain" description="Deacetylase sirtuin-type" evidence="4">
    <location>
        <begin position="30"/>
        <end position="322"/>
    </location>
</feature>
<dbReference type="GO" id="GO:0017136">
    <property type="term" value="F:histone deacetylase activity, NAD-dependent"/>
    <property type="evidence" value="ECO:0007669"/>
    <property type="project" value="TreeGrafter"/>
</dbReference>
<dbReference type="InterPro" id="IPR029035">
    <property type="entry name" value="DHS-like_NAD/FAD-binding_dom"/>
</dbReference>
<keyword evidence="3" id="KW-0862">Zinc</keyword>
<dbReference type="InterPro" id="IPR003000">
    <property type="entry name" value="Sirtuin"/>
</dbReference>
<dbReference type="InterPro" id="IPR026590">
    <property type="entry name" value="Ssirtuin_cat_dom"/>
</dbReference>
<dbReference type="SUPFAM" id="SSF52467">
    <property type="entry name" value="DHS-like NAD/FAD-binding domain"/>
    <property type="match status" value="1"/>
</dbReference>
<dbReference type="GO" id="GO:0046872">
    <property type="term" value="F:metal ion binding"/>
    <property type="evidence" value="ECO:0007669"/>
    <property type="project" value="UniProtKB-KW"/>
</dbReference>
<evidence type="ECO:0000313" key="6">
    <source>
        <dbReference type="Proteomes" id="UP000593567"/>
    </source>
</evidence>
<dbReference type="PANTHER" id="PTHR11085:SF10">
    <property type="entry name" value="NAD-DEPENDENT PROTEIN DEACYLASE SIRTUIN-5, MITOCHONDRIAL-RELATED"/>
    <property type="match status" value="1"/>
</dbReference>
<keyword evidence="3" id="KW-0479">Metal-binding</keyword>
<dbReference type="Gene3D" id="3.30.1600.10">
    <property type="entry name" value="SIR2/SIRT2 'Small Domain"/>
    <property type="match status" value="1"/>
</dbReference>
<gene>
    <name evidence="5" type="ORF">EB796_015324</name>
</gene>
<dbReference type="EMBL" id="VXIV02002292">
    <property type="protein sequence ID" value="KAF6026373.1"/>
    <property type="molecule type" value="Genomic_DNA"/>
</dbReference>
<sequence length="324" mass="37803">MKLVINVSKRLLNTKPSSFNKSRIRQKYVPHSVEPTKDEISYLQEFLSKHERTVILTGAGFSTESGIPDYRSDKVGLYSRKNYKPMQYQDFIKYASLRQRYWARSYVGWPGYSKIQPSKNHYIVANLERSGVMHWLITQNVDHLHNRAGSLKVTELHGSLYSVRCLSCKMRLPRVDYQRQMEEMNQHWSVQSFERATDGDVFLTDDQVKGFQVPPCTSCGGSMMPKIVFFGDNVSKSKVEFLYEKVSQSDSILVLGSSLQTKYLVDYMYTKYLVDYMYTKYLVDYMYTNLYFPVTGLLRLQVRIGCCRSGKAYSHCEHRRNEGR</sequence>
<evidence type="ECO:0000313" key="5">
    <source>
        <dbReference type="EMBL" id="KAF6026373.1"/>
    </source>
</evidence>
<feature type="binding site" evidence="3">
    <location>
        <position position="216"/>
    </location>
    <ligand>
        <name>Zn(2+)</name>
        <dbReference type="ChEBI" id="CHEBI:29105"/>
    </ligand>
</feature>
<accession>A0A7J7JKL7</accession>
<evidence type="ECO:0000256" key="2">
    <source>
        <dbReference type="ARBA" id="ARBA00023027"/>
    </source>
</evidence>
<feature type="binding site" evidence="3">
    <location>
        <position position="219"/>
    </location>
    <ligand>
        <name>Zn(2+)</name>
        <dbReference type="ChEBI" id="CHEBI:29105"/>
    </ligand>
</feature>
<dbReference type="Proteomes" id="UP000593567">
    <property type="component" value="Unassembled WGS sequence"/>
</dbReference>
<keyword evidence="1" id="KW-0808">Transferase</keyword>
<proteinExistence type="predicted"/>